<keyword evidence="10" id="KW-1185">Reference proteome</keyword>
<accession>A0A9X3AU55</accession>
<sequence length="190" mass="21311">MNEESVLTGGDEENPWQIRSQKQVYDNPWIRVDEYDVINPAGNPGIYGTVSFKNRAVGIVPLAANGDIWLVGQYRFPLRQYHWEIPMGGAPADELPLDCARRELKEETGLIARDFTPLCHLHMSNCISDEEGFVFLAQNLTQADSEPEETEVLSIRRLPFMEALAMVLDGRITDAITVAALQRVRLLGLA</sequence>
<name>A0A9X3AU55_9GAMM</name>
<reference evidence="9" key="2">
    <citation type="submission" date="2022-08" db="EMBL/GenBank/DDBJ databases">
        <authorList>
            <person name="Dong C."/>
        </authorList>
    </citation>
    <scope>NUCLEOTIDE SEQUENCE</scope>
    <source>
        <strain evidence="9">59MF3M-4</strain>
    </source>
</reference>
<dbReference type="PROSITE" id="PS51462">
    <property type="entry name" value="NUDIX"/>
    <property type="match status" value="1"/>
</dbReference>
<comment type="cofactor">
    <cofactor evidence="2">
        <name>Mg(2+)</name>
        <dbReference type="ChEBI" id="CHEBI:18420"/>
    </cofactor>
</comment>
<dbReference type="Pfam" id="PF00293">
    <property type="entry name" value="NUDIX"/>
    <property type="match status" value="1"/>
</dbReference>
<dbReference type="CDD" id="cd24161">
    <property type="entry name" value="NUDIX_ADPRase_Ndx2"/>
    <property type="match status" value="1"/>
</dbReference>
<dbReference type="PANTHER" id="PTHR11839">
    <property type="entry name" value="UDP/ADP-SUGAR PYROPHOSPHATASE"/>
    <property type="match status" value="1"/>
</dbReference>
<dbReference type="RefSeq" id="WP_260977840.1">
    <property type="nucleotide sequence ID" value="NZ_JAOANI010000031.1"/>
</dbReference>
<evidence type="ECO:0000256" key="5">
    <source>
        <dbReference type="ARBA" id="ARBA00022801"/>
    </source>
</evidence>
<dbReference type="InterPro" id="IPR020084">
    <property type="entry name" value="NUDIX_hydrolase_CS"/>
</dbReference>
<dbReference type="GO" id="GO:0006753">
    <property type="term" value="P:nucleoside phosphate metabolic process"/>
    <property type="evidence" value="ECO:0007669"/>
    <property type="project" value="TreeGrafter"/>
</dbReference>
<evidence type="ECO:0000256" key="4">
    <source>
        <dbReference type="ARBA" id="ARBA00016377"/>
    </source>
</evidence>
<dbReference type="GO" id="GO:0019693">
    <property type="term" value="P:ribose phosphate metabolic process"/>
    <property type="evidence" value="ECO:0007669"/>
    <property type="project" value="TreeGrafter"/>
</dbReference>
<dbReference type="GO" id="GO:0016787">
    <property type="term" value="F:hydrolase activity"/>
    <property type="evidence" value="ECO:0007669"/>
    <property type="project" value="UniProtKB-KW"/>
</dbReference>
<gene>
    <name evidence="9" type="ORF">NYR02_18440</name>
</gene>
<protein>
    <recommendedName>
        <fullName evidence="4">GDP-mannose pyrophosphatase</fullName>
    </recommendedName>
    <alternativeName>
        <fullName evidence="6">GDP-mannose hydrolase</fullName>
    </alternativeName>
    <alternativeName>
        <fullName evidence="7">GDPMK</fullName>
    </alternativeName>
</protein>
<organism evidence="9 10">
    <name type="scientific">Thalassolituus pacificus</name>
    <dbReference type="NCBI Taxonomy" id="2975440"/>
    <lineage>
        <taxon>Bacteria</taxon>
        <taxon>Pseudomonadati</taxon>
        <taxon>Pseudomonadota</taxon>
        <taxon>Gammaproteobacteria</taxon>
        <taxon>Oceanospirillales</taxon>
        <taxon>Oceanospirillaceae</taxon>
        <taxon>Thalassolituus</taxon>
    </lineage>
</organism>
<evidence type="ECO:0000256" key="3">
    <source>
        <dbReference type="ARBA" id="ARBA00007275"/>
    </source>
</evidence>
<feature type="domain" description="Nudix hydrolase" evidence="8">
    <location>
        <begin position="52"/>
        <end position="180"/>
    </location>
</feature>
<comment type="catalytic activity">
    <reaction evidence="1">
        <text>GDP-alpha-D-mannose + H2O = alpha-D-mannose 1-phosphate + GMP + 2 H(+)</text>
        <dbReference type="Rhea" id="RHEA:27978"/>
        <dbReference type="ChEBI" id="CHEBI:15377"/>
        <dbReference type="ChEBI" id="CHEBI:15378"/>
        <dbReference type="ChEBI" id="CHEBI:57527"/>
        <dbReference type="ChEBI" id="CHEBI:58115"/>
        <dbReference type="ChEBI" id="CHEBI:58409"/>
    </reaction>
</comment>
<comment type="similarity">
    <text evidence="3">Belongs to the Nudix hydrolase family. NudK subfamily.</text>
</comment>
<comment type="caution">
    <text evidence="9">The sequence shown here is derived from an EMBL/GenBank/DDBJ whole genome shotgun (WGS) entry which is preliminary data.</text>
</comment>
<evidence type="ECO:0000313" key="10">
    <source>
        <dbReference type="Proteomes" id="UP001147830"/>
    </source>
</evidence>
<dbReference type="AlphaFoldDB" id="A0A9X3AU55"/>
<dbReference type="InterPro" id="IPR000086">
    <property type="entry name" value="NUDIX_hydrolase_dom"/>
</dbReference>
<evidence type="ECO:0000256" key="2">
    <source>
        <dbReference type="ARBA" id="ARBA00001946"/>
    </source>
</evidence>
<evidence type="ECO:0000313" key="9">
    <source>
        <dbReference type="EMBL" id="MCT7361008.1"/>
    </source>
</evidence>
<reference evidence="9" key="1">
    <citation type="journal article" date="2022" name="Front. Microbiol.">
        <title>Genome-based taxonomic rearrangement of Oceanobacter-related bacteria including the description of Thalassolituus hydrocarbonoclasticus sp. nov. and Thalassolituus pacificus sp. nov. and emended description of the genus Thalassolituus.</title>
        <authorList>
            <person name="Dong C."/>
            <person name="Wei L."/>
            <person name="Wang J."/>
            <person name="Lai Q."/>
            <person name="Huang Z."/>
            <person name="Shao Z."/>
        </authorList>
    </citation>
    <scope>NUCLEOTIDE SEQUENCE</scope>
    <source>
        <strain evidence="9">59MF3M-4</strain>
    </source>
</reference>
<dbReference type="SUPFAM" id="SSF55811">
    <property type="entry name" value="Nudix"/>
    <property type="match status" value="1"/>
</dbReference>
<keyword evidence="5 9" id="KW-0378">Hydrolase</keyword>
<dbReference type="Proteomes" id="UP001147830">
    <property type="component" value="Unassembled WGS sequence"/>
</dbReference>
<dbReference type="PANTHER" id="PTHR11839:SF18">
    <property type="entry name" value="NUDIX HYDROLASE DOMAIN-CONTAINING PROTEIN"/>
    <property type="match status" value="1"/>
</dbReference>
<dbReference type="EMBL" id="JAOANI010000031">
    <property type="protein sequence ID" value="MCT7361008.1"/>
    <property type="molecule type" value="Genomic_DNA"/>
</dbReference>
<dbReference type="Gene3D" id="3.90.79.10">
    <property type="entry name" value="Nucleoside Triphosphate Pyrophosphohydrolase"/>
    <property type="match status" value="1"/>
</dbReference>
<evidence type="ECO:0000256" key="6">
    <source>
        <dbReference type="ARBA" id="ARBA00032162"/>
    </source>
</evidence>
<evidence type="ECO:0000256" key="7">
    <source>
        <dbReference type="ARBA" id="ARBA00032272"/>
    </source>
</evidence>
<evidence type="ECO:0000259" key="8">
    <source>
        <dbReference type="PROSITE" id="PS51462"/>
    </source>
</evidence>
<dbReference type="InterPro" id="IPR015797">
    <property type="entry name" value="NUDIX_hydrolase-like_dom_sf"/>
</dbReference>
<evidence type="ECO:0000256" key="1">
    <source>
        <dbReference type="ARBA" id="ARBA00000847"/>
    </source>
</evidence>
<proteinExistence type="inferred from homology"/>
<dbReference type="PROSITE" id="PS00893">
    <property type="entry name" value="NUDIX_BOX"/>
    <property type="match status" value="1"/>
</dbReference>